<proteinExistence type="predicted"/>
<protein>
    <submittedName>
        <fullName evidence="2">Uncharacterized protein</fullName>
    </submittedName>
</protein>
<comment type="caution">
    <text evidence="2">The sequence shown here is derived from an EMBL/GenBank/DDBJ whole genome shotgun (WGS) entry which is preliminary data.</text>
</comment>
<reference evidence="2 3" key="1">
    <citation type="submission" date="2016-07" db="EMBL/GenBank/DDBJ databases">
        <title>Pervasive Adenine N6-methylation of Active Genes in Fungi.</title>
        <authorList>
            <consortium name="DOE Joint Genome Institute"/>
            <person name="Mondo S.J."/>
            <person name="Dannebaum R.O."/>
            <person name="Kuo R.C."/>
            <person name="Labutti K."/>
            <person name="Haridas S."/>
            <person name="Kuo A."/>
            <person name="Salamov A."/>
            <person name="Ahrendt S.R."/>
            <person name="Lipzen A."/>
            <person name="Sullivan W."/>
            <person name="Andreopoulos W.B."/>
            <person name="Clum A."/>
            <person name="Lindquist E."/>
            <person name="Daum C."/>
            <person name="Ramamoorthy G.K."/>
            <person name="Gryganskyi A."/>
            <person name="Culley D."/>
            <person name="Magnuson J.K."/>
            <person name="James T.Y."/>
            <person name="O'Malley M.A."/>
            <person name="Stajich J.E."/>
            <person name="Spatafora J.W."/>
            <person name="Visel A."/>
            <person name="Grigoriev I.V."/>
        </authorList>
    </citation>
    <scope>NUCLEOTIDE SEQUENCE [LARGE SCALE GENOMIC DNA]</scope>
    <source>
        <strain evidence="2 3">PL171</strain>
    </source>
</reference>
<keyword evidence="3" id="KW-1185">Reference proteome</keyword>
<dbReference type="AlphaFoldDB" id="A0A1Y2H961"/>
<dbReference type="Proteomes" id="UP000193411">
    <property type="component" value="Unassembled WGS sequence"/>
</dbReference>
<accession>A0A1Y2H961</accession>
<gene>
    <name evidence="2" type="ORF">BCR44DRAFT_1540554</name>
</gene>
<organism evidence="2 3">
    <name type="scientific">Catenaria anguillulae PL171</name>
    <dbReference type="NCBI Taxonomy" id="765915"/>
    <lineage>
        <taxon>Eukaryota</taxon>
        <taxon>Fungi</taxon>
        <taxon>Fungi incertae sedis</taxon>
        <taxon>Blastocladiomycota</taxon>
        <taxon>Blastocladiomycetes</taxon>
        <taxon>Blastocladiales</taxon>
        <taxon>Catenariaceae</taxon>
        <taxon>Catenaria</taxon>
    </lineage>
</organism>
<name>A0A1Y2H961_9FUNG</name>
<dbReference type="EMBL" id="MCFL01000066">
    <property type="protein sequence ID" value="ORZ31106.1"/>
    <property type="molecule type" value="Genomic_DNA"/>
</dbReference>
<evidence type="ECO:0000313" key="3">
    <source>
        <dbReference type="Proteomes" id="UP000193411"/>
    </source>
</evidence>
<evidence type="ECO:0000256" key="1">
    <source>
        <dbReference type="SAM" id="MobiDB-lite"/>
    </source>
</evidence>
<sequence length="327" mass="36177">MTKTQALVARTGPSSWASRRAKAPALVMTGRWTKVPRVPKKAQKKLHGYLAARFRIRRSHIAIHSLRSQRTNTYTGEKVILANRRRESTVLCPKDVEEHPAYKRFYSDHIEPQVELLREILHSTKVHRLRQEVLARLRANPGSNSTLAQLPVTPDSNDMFELPQEKVKAGGAKDRLDGYLNAPELKAMVYRLRNKLDPDCDEDKPLLAMSIRKLNRAELAAIAVSLLPRFARGEIAITALHEANVPEHKVWALLQLASNQPVPGLVLPNANDLSNASGSGGEGHGAHDQFTSMPSPTPSPQPQPGVLNDRLSLGSLFAQGNSLDPIQ</sequence>
<feature type="region of interest" description="Disordered" evidence="1">
    <location>
        <begin position="268"/>
        <end position="311"/>
    </location>
</feature>
<evidence type="ECO:0000313" key="2">
    <source>
        <dbReference type="EMBL" id="ORZ31106.1"/>
    </source>
</evidence>